<dbReference type="GO" id="GO:0004386">
    <property type="term" value="F:helicase activity"/>
    <property type="evidence" value="ECO:0007669"/>
    <property type="project" value="UniProtKB-KW"/>
</dbReference>
<feature type="region of interest" description="Disordered" evidence="3">
    <location>
        <begin position="196"/>
        <end position="220"/>
    </location>
</feature>
<proteinExistence type="predicted"/>
<organism evidence="6 7">
    <name type="scientific">Brassica cretica</name>
    <name type="common">Mustard</name>
    <dbReference type="NCBI Taxonomy" id="69181"/>
    <lineage>
        <taxon>Eukaryota</taxon>
        <taxon>Viridiplantae</taxon>
        <taxon>Streptophyta</taxon>
        <taxon>Embryophyta</taxon>
        <taxon>Tracheophyta</taxon>
        <taxon>Spermatophyta</taxon>
        <taxon>Magnoliopsida</taxon>
        <taxon>eudicotyledons</taxon>
        <taxon>Gunneridae</taxon>
        <taxon>Pentapetalae</taxon>
        <taxon>rosids</taxon>
        <taxon>malvids</taxon>
        <taxon>Brassicales</taxon>
        <taxon>Brassicaceae</taxon>
        <taxon>Brassiceae</taxon>
        <taxon>Brassica</taxon>
    </lineage>
</organism>
<evidence type="ECO:0000313" key="6">
    <source>
        <dbReference type="EMBL" id="KAF2565207.1"/>
    </source>
</evidence>
<accession>A0A8S9I773</accession>
<gene>
    <name evidence="6" type="ORF">F2Q68_00025355</name>
</gene>
<name>A0A8S9I773_BRACR</name>
<dbReference type="Pfam" id="PF26026">
    <property type="entry name" value="RNA_hel_CTD"/>
    <property type="match status" value="1"/>
</dbReference>
<evidence type="ECO:0000313" key="7">
    <source>
        <dbReference type="Proteomes" id="UP000712281"/>
    </source>
</evidence>
<feature type="domain" description="DEAD-box helicase OB fold" evidence="4">
    <location>
        <begin position="9"/>
        <end position="74"/>
    </location>
</feature>
<keyword evidence="2" id="KW-0547">Nucleotide-binding</keyword>
<reference evidence="6" key="1">
    <citation type="submission" date="2019-12" db="EMBL/GenBank/DDBJ databases">
        <title>Genome sequencing and annotation of Brassica cretica.</title>
        <authorList>
            <person name="Studholme D.J."/>
            <person name="Sarris P.F."/>
        </authorList>
    </citation>
    <scope>NUCLEOTIDE SEQUENCE</scope>
    <source>
        <strain evidence="6">PFS-001/15</strain>
        <tissue evidence="6">Leaf</tissue>
    </source>
</reference>
<keyword evidence="1" id="KW-0378">Hydrolase</keyword>
<sequence>MYSQEPEVVKAILCAGLCPNIAEGLVNCLAKPEKQTQRYAVWHDGRREVHIHPTSINKNCKAFQYPFLVFLQKSGSVTIDGWLKLAAPAQTAVLFKELRLTLHSILKDLIRHPEKSGIVHNEVVKSMVHLLIQEGFATEPSIDNTIYPSIDGSLPMTIDVDTRVSIDIDHCFILLANFAISSCVLCLQMTDRERRTKRCLDRPSSSSTPPPPPETDSNPWMREREGELLGTFGIMPTLTLL</sequence>
<keyword evidence="2" id="KW-0067">ATP-binding</keyword>
<keyword evidence="2" id="KW-0347">Helicase</keyword>
<evidence type="ECO:0000259" key="5">
    <source>
        <dbReference type="Pfam" id="PF26026"/>
    </source>
</evidence>
<dbReference type="Proteomes" id="UP000712281">
    <property type="component" value="Unassembled WGS sequence"/>
</dbReference>
<feature type="domain" description="RNA helicase C-terminal" evidence="5">
    <location>
        <begin position="77"/>
        <end position="131"/>
    </location>
</feature>
<dbReference type="InterPro" id="IPR059023">
    <property type="entry name" value="RNA_hel_CTD"/>
</dbReference>
<evidence type="ECO:0000256" key="2">
    <source>
        <dbReference type="ARBA" id="ARBA00022806"/>
    </source>
</evidence>
<evidence type="ECO:0000256" key="3">
    <source>
        <dbReference type="SAM" id="MobiDB-lite"/>
    </source>
</evidence>
<protein>
    <recommendedName>
        <fullName evidence="8">DEAD-box helicase OB fold domain-containing protein</fullName>
    </recommendedName>
</protein>
<dbReference type="InterPro" id="IPR011709">
    <property type="entry name" value="DEAD-box_helicase_OB_fold"/>
</dbReference>
<comment type="caution">
    <text evidence="6">The sequence shown here is derived from an EMBL/GenBank/DDBJ whole genome shotgun (WGS) entry which is preliminary data.</text>
</comment>
<evidence type="ECO:0000259" key="4">
    <source>
        <dbReference type="Pfam" id="PF07717"/>
    </source>
</evidence>
<evidence type="ECO:0008006" key="8">
    <source>
        <dbReference type="Google" id="ProtNLM"/>
    </source>
</evidence>
<dbReference type="AlphaFoldDB" id="A0A8S9I773"/>
<dbReference type="EMBL" id="QGKW02001911">
    <property type="protein sequence ID" value="KAF2565207.1"/>
    <property type="molecule type" value="Genomic_DNA"/>
</dbReference>
<evidence type="ECO:0000256" key="1">
    <source>
        <dbReference type="ARBA" id="ARBA00022801"/>
    </source>
</evidence>
<dbReference type="Pfam" id="PF07717">
    <property type="entry name" value="OB_NTP_bind"/>
    <property type="match status" value="1"/>
</dbReference>